<evidence type="ECO:0000256" key="5">
    <source>
        <dbReference type="ARBA" id="ARBA00022741"/>
    </source>
</evidence>
<dbReference type="PANTHER" id="PTHR10890:SF3">
    <property type="entry name" value="CYSTEINE--TRNA LIGASE, CYTOPLASMIC"/>
    <property type="match status" value="1"/>
</dbReference>
<dbReference type="CDD" id="cd00672">
    <property type="entry name" value="CysRS_core"/>
    <property type="match status" value="1"/>
</dbReference>
<keyword evidence="6" id="KW-0862">Zinc</keyword>
<dbReference type="Gene3D" id="1.20.120.640">
    <property type="entry name" value="Anticodon-binding domain of a subclass of class I aminoacyl-tRNA synthetases"/>
    <property type="match status" value="1"/>
</dbReference>
<dbReference type="FunFam" id="3.40.50.620:FF:000027">
    <property type="entry name" value="Cysteine--tRNA ligase, cytoplasmic"/>
    <property type="match status" value="1"/>
</dbReference>
<feature type="region of interest" description="Disordered" evidence="11">
    <location>
        <begin position="201"/>
        <end position="234"/>
    </location>
</feature>
<keyword evidence="4" id="KW-0479">Metal-binding</keyword>
<dbReference type="HAMAP" id="MF_00041">
    <property type="entry name" value="Cys_tRNA_synth"/>
    <property type="match status" value="1"/>
</dbReference>
<dbReference type="InterPro" id="IPR014729">
    <property type="entry name" value="Rossmann-like_a/b/a_fold"/>
</dbReference>
<dbReference type="GO" id="GO:0004817">
    <property type="term" value="F:cysteine-tRNA ligase activity"/>
    <property type="evidence" value="ECO:0007669"/>
    <property type="project" value="UniProtKB-EC"/>
</dbReference>
<dbReference type="AlphaFoldDB" id="A0AAD5Q7Y2"/>
<dbReference type="PRINTS" id="PR00983">
    <property type="entry name" value="TRNASYNTHCYS"/>
</dbReference>
<keyword evidence="9" id="KW-0030">Aminoacyl-tRNA synthetase</keyword>
<dbReference type="PANTHER" id="PTHR10890">
    <property type="entry name" value="CYSTEINYL-TRNA SYNTHETASE"/>
    <property type="match status" value="1"/>
</dbReference>
<evidence type="ECO:0000256" key="8">
    <source>
        <dbReference type="ARBA" id="ARBA00022917"/>
    </source>
</evidence>
<evidence type="ECO:0000256" key="6">
    <source>
        <dbReference type="ARBA" id="ARBA00022833"/>
    </source>
</evidence>
<dbReference type="InterPro" id="IPR009080">
    <property type="entry name" value="tRNAsynth_Ia_anticodon-bd"/>
</dbReference>
<keyword evidence="8" id="KW-0648">Protein biosynthesis</keyword>
<keyword evidence="14" id="KW-1185">Reference proteome</keyword>
<comment type="cofactor">
    <cofactor evidence="1">
        <name>Zn(2+)</name>
        <dbReference type="ChEBI" id="CHEBI:29105"/>
    </cofactor>
</comment>
<gene>
    <name evidence="13" type="ORF">P43SY_006220</name>
</gene>
<evidence type="ECO:0000256" key="9">
    <source>
        <dbReference type="ARBA" id="ARBA00023146"/>
    </source>
</evidence>
<evidence type="ECO:0000256" key="7">
    <source>
        <dbReference type="ARBA" id="ARBA00022840"/>
    </source>
</evidence>
<comment type="caution">
    <text evidence="13">The sequence shown here is derived from an EMBL/GenBank/DDBJ whole genome shotgun (WGS) entry which is preliminary data.</text>
</comment>
<feature type="region of interest" description="Disordered" evidence="11">
    <location>
        <begin position="563"/>
        <end position="609"/>
    </location>
</feature>
<name>A0AAD5Q7Y2_PYTIN</name>
<dbReference type="GO" id="GO:0046872">
    <property type="term" value="F:metal ion binding"/>
    <property type="evidence" value="ECO:0007669"/>
    <property type="project" value="UniProtKB-KW"/>
</dbReference>
<dbReference type="EC" id="6.1.1.16" evidence="2"/>
<keyword evidence="5" id="KW-0547">Nucleotide-binding</keyword>
<dbReference type="Pfam" id="PF01406">
    <property type="entry name" value="tRNA-synt_1e"/>
    <property type="match status" value="1"/>
</dbReference>
<evidence type="ECO:0000313" key="13">
    <source>
        <dbReference type="EMBL" id="KAJ0396177.1"/>
    </source>
</evidence>
<evidence type="ECO:0000256" key="10">
    <source>
        <dbReference type="ARBA" id="ARBA00031499"/>
    </source>
</evidence>
<dbReference type="GO" id="GO:0005737">
    <property type="term" value="C:cytoplasm"/>
    <property type="evidence" value="ECO:0007669"/>
    <property type="project" value="TreeGrafter"/>
</dbReference>
<dbReference type="Gene3D" id="3.40.50.620">
    <property type="entry name" value="HUPs"/>
    <property type="match status" value="1"/>
</dbReference>
<proteinExistence type="inferred from homology"/>
<dbReference type="InterPro" id="IPR015803">
    <property type="entry name" value="Cys-tRNA-ligase"/>
</dbReference>
<evidence type="ECO:0000256" key="4">
    <source>
        <dbReference type="ARBA" id="ARBA00022723"/>
    </source>
</evidence>
<dbReference type="Proteomes" id="UP001209570">
    <property type="component" value="Unassembled WGS sequence"/>
</dbReference>
<dbReference type="NCBIfam" id="TIGR00435">
    <property type="entry name" value="cysS"/>
    <property type="match status" value="1"/>
</dbReference>
<feature type="domain" description="tRNA synthetases class I catalytic" evidence="12">
    <location>
        <begin position="64"/>
        <end position="382"/>
    </location>
</feature>
<organism evidence="13 14">
    <name type="scientific">Pythium insidiosum</name>
    <name type="common">Pythiosis disease agent</name>
    <dbReference type="NCBI Taxonomy" id="114742"/>
    <lineage>
        <taxon>Eukaryota</taxon>
        <taxon>Sar</taxon>
        <taxon>Stramenopiles</taxon>
        <taxon>Oomycota</taxon>
        <taxon>Peronosporomycetes</taxon>
        <taxon>Pythiales</taxon>
        <taxon>Pythiaceae</taxon>
        <taxon>Pythium</taxon>
    </lineage>
</organism>
<keyword evidence="7" id="KW-0067">ATP-binding</keyword>
<evidence type="ECO:0000256" key="3">
    <source>
        <dbReference type="ARBA" id="ARBA00022598"/>
    </source>
</evidence>
<keyword evidence="3" id="KW-0436">Ligase</keyword>
<evidence type="ECO:0000256" key="2">
    <source>
        <dbReference type="ARBA" id="ARBA00012832"/>
    </source>
</evidence>
<accession>A0AAD5Q7Y2</accession>
<evidence type="ECO:0000313" key="14">
    <source>
        <dbReference type="Proteomes" id="UP001209570"/>
    </source>
</evidence>
<dbReference type="GO" id="GO:0005524">
    <property type="term" value="F:ATP binding"/>
    <property type="evidence" value="ECO:0007669"/>
    <property type="project" value="UniProtKB-KW"/>
</dbReference>
<feature type="compositionally biased region" description="Acidic residues" evidence="11">
    <location>
        <begin position="217"/>
        <end position="226"/>
    </location>
</feature>
<dbReference type="SUPFAM" id="SSF47323">
    <property type="entry name" value="Anticodon-binding domain of a subclass of class I aminoacyl-tRNA synthetases"/>
    <property type="match status" value="1"/>
</dbReference>
<dbReference type="InterPro" id="IPR032678">
    <property type="entry name" value="tRNA-synt_1_cat_dom"/>
</dbReference>
<feature type="compositionally biased region" description="Basic residues" evidence="11">
    <location>
        <begin position="578"/>
        <end position="592"/>
    </location>
</feature>
<dbReference type="EMBL" id="JAKCXM010000307">
    <property type="protein sequence ID" value="KAJ0396177.1"/>
    <property type="molecule type" value="Genomic_DNA"/>
</dbReference>
<evidence type="ECO:0000259" key="12">
    <source>
        <dbReference type="Pfam" id="PF01406"/>
    </source>
</evidence>
<sequence length="609" mass="68864">MWPRRSMPRLLNGAAPPPRRLHLQRATPLRLSRALSSAAPSRELRVWNSLTQTTEPLPDADAVTPHVLRWYSCGPTVYDRAHLGHARAYVSQDILRRVLERRLGRHIFLVMGVTDVDDKIIARARERGLRFDELARAEEDAFFRDLARLHVLPPTAVTRVSEHMEDIVQYVATIADQGFAYEAPDGTGVYFDTRRLGPQYGRLDPARTHAEQPAQEGETEVETEEDAGSKRDRRDFALWKAAKTPAEPSWPSPWGPGRPGWHIECSAMTHRVLGARLDVHTGGIDLKFPHHNNEIAQCEAHNGLTPGHACTDHGHDHGEWCRHFIHFGHLYIRGLKMSKSLKNFISVQDFLEKHSADQFRVFCLQHKYRANIHYADDRMRDAVVVTDRVRNFLRTVVTFLRHPDGSSSTPVSKRCDRDELELLATLFATRVAFDAALCDDFDTPTALRHVMELLARANEYLVRQRSSTSSSGAPQEPVLAVATFVLDVLDLLTEEERRAALVETPGATPEAKPEAVNEVEPKATDVTALKLQEYEALMQITPEQLFRVVDEYVAVGYSQFDGEGVPTHDASGQELSKSQRKKLLKKRDKHSKAYSAYWAKKNKERSATP</sequence>
<dbReference type="GO" id="GO:0006423">
    <property type="term" value="P:cysteinyl-tRNA aminoacylation"/>
    <property type="evidence" value="ECO:0007669"/>
    <property type="project" value="InterPro"/>
</dbReference>
<dbReference type="SUPFAM" id="SSF52374">
    <property type="entry name" value="Nucleotidylyl transferase"/>
    <property type="match status" value="1"/>
</dbReference>
<evidence type="ECO:0000256" key="11">
    <source>
        <dbReference type="SAM" id="MobiDB-lite"/>
    </source>
</evidence>
<dbReference type="InterPro" id="IPR024909">
    <property type="entry name" value="Cys-tRNA/MSH_ligase"/>
</dbReference>
<evidence type="ECO:0000256" key="1">
    <source>
        <dbReference type="ARBA" id="ARBA00001947"/>
    </source>
</evidence>
<protein>
    <recommendedName>
        <fullName evidence="2">cysteine--tRNA ligase</fullName>
        <ecNumber evidence="2">6.1.1.16</ecNumber>
    </recommendedName>
    <alternativeName>
        <fullName evidence="10">Cysteinyl-tRNA synthetase</fullName>
    </alternativeName>
</protein>
<reference evidence="13" key="1">
    <citation type="submission" date="2021-12" db="EMBL/GenBank/DDBJ databases">
        <title>Prjna785345.</title>
        <authorList>
            <person name="Rujirawat T."/>
            <person name="Krajaejun T."/>
        </authorList>
    </citation>
    <scope>NUCLEOTIDE SEQUENCE</scope>
    <source>
        <strain evidence="13">Pi057C3</strain>
    </source>
</reference>